<feature type="transmembrane region" description="Helical" evidence="10">
    <location>
        <begin position="98"/>
        <end position="119"/>
    </location>
</feature>
<feature type="transmembrane region" description="Helical" evidence="10">
    <location>
        <begin position="277"/>
        <end position="304"/>
    </location>
</feature>
<evidence type="ECO:0000256" key="9">
    <source>
        <dbReference type="NCBIfam" id="TIGR03810"/>
    </source>
</evidence>
<organism evidence="11 12">
    <name type="scientific">Bombilactobacillus thymidiniphilus</name>
    <dbReference type="NCBI Taxonomy" id="2923363"/>
    <lineage>
        <taxon>Bacteria</taxon>
        <taxon>Bacillati</taxon>
        <taxon>Bacillota</taxon>
        <taxon>Bacilli</taxon>
        <taxon>Lactobacillales</taxon>
        <taxon>Lactobacillaceae</taxon>
        <taxon>Bombilactobacillus</taxon>
    </lineage>
</organism>
<dbReference type="InterPro" id="IPR004754">
    <property type="entry name" value="Amino_acid_antiprt"/>
</dbReference>
<accession>A0ABY4PBQ3</accession>
<evidence type="ECO:0000313" key="12">
    <source>
        <dbReference type="Proteomes" id="UP000831947"/>
    </source>
</evidence>
<comment type="subcellular location">
    <subcellularLocation>
        <location evidence="1">Cell membrane</location>
        <topology evidence="1">Multi-pass membrane protein</topology>
    </subcellularLocation>
</comment>
<comment type="similarity">
    <text evidence="2">Belongs to the amino acid-polyamine-organocation (APC) superfamily. Basic amino acid/polyamine antiporter (APA) (TC 2.A.3.2) family.</text>
</comment>
<evidence type="ECO:0000256" key="1">
    <source>
        <dbReference type="ARBA" id="ARBA00004651"/>
    </source>
</evidence>
<dbReference type="EMBL" id="CP093365">
    <property type="protein sequence ID" value="UQS83179.1"/>
    <property type="molecule type" value="Genomic_DNA"/>
</dbReference>
<dbReference type="InterPro" id="IPR002293">
    <property type="entry name" value="AA/rel_permease1"/>
</dbReference>
<evidence type="ECO:0000256" key="6">
    <source>
        <dbReference type="ARBA" id="ARBA00022970"/>
    </source>
</evidence>
<keyword evidence="7 10" id="KW-1133">Transmembrane helix</keyword>
<dbReference type="InterPro" id="IPR022461">
    <property type="entry name" value="Arg/Orn_antiprt_ArcD"/>
</dbReference>
<feature type="transmembrane region" description="Helical" evidence="10">
    <location>
        <begin position="398"/>
        <end position="425"/>
    </location>
</feature>
<feature type="transmembrane region" description="Helical" evidence="10">
    <location>
        <begin position="235"/>
        <end position="257"/>
    </location>
</feature>
<keyword evidence="5 10" id="KW-0812">Transmembrane</keyword>
<keyword evidence="8 10" id="KW-0472">Membrane</keyword>
<evidence type="ECO:0000256" key="10">
    <source>
        <dbReference type="SAM" id="Phobius"/>
    </source>
</evidence>
<feature type="transmembrane region" description="Helical" evidence="10">
    <location>
        <begin position="12"/>
        <end position="31"/>
    </location>
</feature>
<feature type="transmembrane region" description="Helical" evidence="10">
    <location>
        <begin position="358"/>
        <end position="377"/>
    </location>
</feature>
<keyword evidence="3" id="KW-0813">Transport</keyword>
<feature type="transmembrane region" description="Helical" evidence="10">
    <location>
        <begin position="205"/>
        <end position="223"/>
    </location>
</feature>
<dbReference type="NCBIfam" id="TIGR00905">
    <property type="entry name" value="2A0302"/>
    <property type="match status" value="1"/>
</dbReference>
<evidence type="ECO:0000256" key="8">
    <source>
        <dbReference type="ARBA" id="ARBA00023136"/>
    </source>
</evidence>
<evidence type="ECO:0000256" key="7">
    <source>
        <dbReference type="ARBA" id="ARBA00022989"/>
    </source>
</evidence>
<keyword evidence="6" id="KW-0029">Amino-acid transport</keyword>
<dbReference type="NCBIfam" id="TIGR03810">
    <property type="entry name" value="arg_ornith_anti"/>
    <property type="match status" value="1"/>
</dbReference>
<keyword evidence="4" id="KW-1003">Cell membrane</keyword>
<feature type="transmembrane region" description="Helical" evidence="10">
    <location>
        <begin position="333"/>
        <end position="352"/>
    </location>
</feature>
<dbReference type="RefSeq" id="WP_249512406.1">
    <property type="nucleotide sequence ID" value="NZ_CP093365.1"/>
</dbReference>
<dbReference type="PIRSF" id="PIRSF006060">
    <property type="entry name" value="AA_transporter"/>
    <property type="match status" value="1"/>
</dbReference>
<dbReference type="Pfam" id="PF13520">
    <property type="entry name" value="AA_permease_2"/>
    <property type="match status" value="1"/>
</dbReference>
<keyword evidence="12" id="KW-1185">Reference proteome</keyword>
<feature type="transmembrane region" description="Helical" evidence="10">
    <location>
        <begin position="43"/>
        <end position="64"/>
    </location>
</feature>
<reference evidence="11 12" key="1">
    <citation type="journal article" date="2022" name="Int. J. Syst. Evol. Microbiol.">
        <title>Apilactobacillus apisilvae sp. nov., Nicolia spurrieriana gen. nov. sp. nov., Bombilactobacillus folatiphilus sp. nov. and Bombilactobacillus thymidiniphilus sp. nov., four new lactic acid bacterial isolates from stingless bees Tetragonula carbonaria and Austroplebeia australis.</title>
        <authorList>
            <person name="Oliphant S.A."/>
            <person name="Watson-Haigh N.S."/>
            <person name="Sumby K.M."/>
            <person name="Gardner J."/>
            <person name="Groom S."/>
            <person name="Jiranek V."/>
        </authorList>
    </citation>
    <scope>NUCLEOTIDE SEQUENCE [LARGE SCALE GENOMIC DNA]</scope>
    <source>
        <strain evidence="11 12">SG4_A1</strain>
    </source>
</reference>
<proteinExistence type="inferred from homology"/>
<evidence type="ECO:0000256" key="3">
    <source>
        <dbReference type="ARBA" id="ARBA00022448"/>
    </source>
</evidence>
<evidence type="ECO:0000256" key="2">
    <source>
        <dbReference type="ARBA" id="ARBA00008220"/>
    </source>
</evidence>
<sequence length="468" mass="51309">METPNKKINSLTLVSLVVTTSIGSGIFALSSDLAKAASPGPALISWFIVGCGILLLATTLNNLLHERPDLQGIFSYGQSGFGPFTGFISGWGYWMSCWLGNVAFSTVFMSTLGYFFPVFLKNNSLISIIIASLCSWFLTWLVNRGVENAAFINSIITLCKLIPIFTFIIVSIFAFKSGIFTQDFWGNLHNSVGDGSILKQIKNCFMVMMWVFVGIEGASVLSARASSQKAAGRATIIGVLCLLLIYICASILPYGHFTRVQLINAKQPAMVYLFKELVGSWGGTFISIGLLISIFGAWISWTMLPAETLSEMAKKQLLPAKIGQLNKHKAPTFALVITGVMVQIFLITLLFSQEAYELAYSLCTAAVVISYIIVAAFQIKQAKQQGNRLQLAIGWGTLLFELVGITLAGLQYLLVCTIIYLPGIYLYYLARRQLSAPLFSKREKWGVICLIFLGVLALILVLAQIIKI</sequence>
<protein>
    <recommendedName>
        <fullName evidence="9">Arginine-ornithine antiporter</fullName>
    </recommendedName>
</protein>
<dbReference type="InterPro" id="IPR050367">
    <property type="entry name" value="APC_superfamily"/>
</dbReference>
<dbReference type="PANTHER" id="PTHR42770">
    <property type="entry name" value="AMINO ACID TRANSPORTER-RELATED"/>
    <property type="match status" value="1"/>
</dbReference>
<gene>
    <name evidence="11" type="primary">arcD</name>
    <name evidence="11" type="ORF">MOO47_05170</name>
</gene>
<feature type="transmembrane region" description="Helical" evidence="10">
    <location>
        <begin position="125"/>
        <end position="143"/>
    </location>
</feature>
<name>A0ABY4PBQ3_9LACO</name>
<evidence type="ECO:0000313" key="11">
    <source>
        <dbReference type="EMBL" id="UQS83179.1"/>
    </source>
</evidence>
<feature type="transmembrane region" description="Helical" evidence="10">
    <location>
        <begin position="155"/>
        <end position="175"/>
    </location>
</feature>
<feature type="transmembrane region" description="Helical" evidence="10">
    <location>
        <begin position="445"/>
        <end position="466"/>
    </location>
</feature>
<dbReference type="PANTHER" id="PTHR42770:SF4">
    <property type="entry name" value="ARGININE_ORNITHINE ANTIPORTER-RELATED"/>
    <property type="match status" value="1"/>
</dbReference>
<dbReference type="Proteomes" id="UP000831947">
    <property type="component" value="Chromosome"/>
</dbReference>
<evidence type="ECO:0000256" key="5">
    <source>
        <dbReference type="ARBA" id="ARBA00022692"/>
    </source>
</evidence>
<evidence type="ECO:0000256" key="4">
    <source>
        <dbReference type="ARBA" id="ARBA00022475"/>
    </source>
</evidence>
<dbReference type="Gene3D" id="1.20.1740.10">
    <property type="entry name" value="Amino acid/polyamine transporter I"/>
    <property type="match status" value="1"/>
</dbReference>